<evidence type="ECO:0000313" key="2">
    <source>
        <dbReference type="Proteomes" id="UP000789508"/>
    </source>
</evidence>
<dbReference type="EMBL" id="CAJVPS010049382">
    <property type="protein sequence ID" value="CAG8766139.1"/>
    <property type="molecule type" value="Genomic_DNA"/>
</dbReference>
<dbReference type="Proteomes" id="UP000789508">
    <property type="component" value="Unassembled WGS sequence"/>
</dbReference>
<accession>A0A9N9J6F6</accession>
<feature type="non-terminal residue" evidence="1">
    <location>
        <position position="1"/>
    </location>
</feature>
<dbReference type="AlphaFoldDB" id="A0A9N9J6F6"/>
<dbReference type="OrthoDB" id="2386004at2759"/>
<keyword evidence="2" id="KW-1185">Reference proteome</keyword>
<protein>
    <submittedName>
        <fullName evidence="1">6751_t:CDS:1</fullName>
    </submittedName>
</protein>
<gene>
    <name evidence="1" type="ORF">ALEPTO_LOCUS13882</name>
</gene>
<sequence>PGIPFDEVLEAYPENSKLIQELKTQSFTLPIPWNNALKFLNKSITVEA</sequence>
<proteinExistence type="predicted"/>
<organism evidence="1 2">
    <name type="scientific">Ambispora leptoticha</name>
    <dbReference type="NCBI Taxonomy" id="144679"/>
    <lineage>
        <taxon>Eukaryota</taxon>
        <taxon>Fungi</taxon>
        <taxon>Fungi incertae sedis</taxon>
        <taxon>Mucoromycota</taxon>
        <taxon>Glomeromycotina</taxon>
        <taxon>Glomeromycetes</taxon>
        <taxon>Archaeosporales</taxon>
        <taxon>Ambisporaceae</taxon>
        <taxon>Ambispora</taxon>
    </lineage>
</organism>
<comment type="caution">
    <text evidence="1">The sequence shown here is derived from an EMBL/GenBank/DDBJ whole genome shotgun (WGS) entry which is preliminary data.</text>
</comment>
<reference evidence="1" key="1">
    <citation type="submission" date="2021-06" db="EMBL/GenBank/DDBJ databases">
        <authorList>
            <person name="Kallberg Y."/>
            <person name="Tangrot J."/>
            <person name="Rosling A."/>
        </authorList>
    </citation>
    <scope>NUCLEOTIDE SEQUENCE</scope>
    <source>
        <strain evidence="1">FL130A</strain>
    </source>
</reference>
<name>A0A9N9J6F6_9GLOM</name>
<evidence type="ECO:0000313" key="1">
    <source>
        <dbReference type="EMBL" id="CAG8766139.1"/>
    </source>
</evidence>